<dbReference type="InterPro" id="IPR039697">
    <property type="entry name" value="Alcohol_dehydrogenase_Fe"/>
</dbReference>
<gene>
    <name evidence="4" type="ORF">IAA08_00070</name>
</gene>
<dbReference type="Gene3D" id="3.40.50.1970">
    <property type="match status" value="1"/>
</dbReference>
<accession>A0A9D2IEN7</accession>
<protein>
    <submittedName>
        <fullName evidence="4">Iron-containing alcohol dehydrogenase</fullName>
    </submittedName>
</protein>
<comment type="caution">
    <text evidence="4">The sequence shown here is derived from an EMBL/GenBank/DDBJ whole genome shotgun (WGS) entry which is preliminary data.</text>
</comment>
<dbReference type="FunFam" id="3.40.50.1970:FF:000003">
    <property type="entry name" value="Alcohol dehydrogenase, iron-containing"/>
    <property type="match status" value="1"/>
</dbReference>
<organism evidence="4 5">
    <name type="scientific">Candidatus Eubacterium avistercoris</name>
    <dbReference type="NCBI Taxonomy" id="2838567"/>
    <lineage>
        <taxon>Bacteria</taxon>
        <taxon>Bacillati</taxon>
        <taxon>Bacillota</taxon>
        <taxon>Clostridia</taxon>
        <taxon>Eubacteriales</taxon>
        <taxon>Eubacteriaceae</taxon>
        <taxon>Eubacterium</taxon>
    </lineage>
</organism>
<dbReference type="Pfam" id="PF00465">
    <property type="entry name" value="Fe-ADH"/>
    <property type="match status" value="1"/>
</dbReference>
<feature type="domain" description="Alcohol dehydrogenase iron-type/glycerol dehydrogenase GldA" evidence="2">
    <location>
        <begin position="11"/>
        <end position="174"/>
    </location>
</feature>
<dbReference type="InterPro" id="IPR056798">
    <property type="entry name" value="ADH_Fe_C"/>
</dbReference>
<sequence length="385" mass="40789">MITTYQQLCPVIFGPGALEQLGTKAKELKATHVFCICDAGVRTTGMADHVKDILEKEGIETCIFDGVLPDAPNEMVEEAGRKANGFGADMVLGIGGGSSLDTAKSVAVLCDNPAPLFQYYLSQGGTFQMKTPLVLIPTASGTGSEVTIMSVIHDEHSDAKEAVMRPGDLAIVDPELTVTAPPGVTASTALDAMSHAVEAYTSAGHTPNSDMQALEAIRLIHDNLKTAYEDGKNLEARTNLAFASNIAGMAFNDASVHFGHAAAHELGIRFHMPHGVACALTLPEVVHFAGDVMPDRVKKIAEALGMKDAAKSTAAEGEKYAIGRIKDLMKAVGIKSMKEQGLTLEDVKSCAKGAVEKNAFIAASPKEVTVPVMEKLLEEMYALYE</sequence>
<dbReference type="Proteomes" id="UP000824024">
    <property type="component" value="Unassembled WGS sequence"/>
</dbReference>
<evidence type="ECO:0000259" key="3">
    <source>
        <dbReference type="Pfam" id="PF25137"/>
    </source>
</evidence>
<name>A0A9D2IEN7_9FIRM</name>
<keyword evidence="1" id="KW-0560">Oxidoreductase</keyword>
<proteinExistence type="predicted"/>
<dbReference type="PANTHER" id="PTHR11496:SF83">
    <property type="entry name" value="HYDROXYACID-OXOACID TRANSHYDROGENASE, MITOCHONDRIAL"/>
    <property type="match status" value="1"/>
</dbReference>
<dbReference type="EMBL" id="DXCH01000003">
    <property type="protein sequence ID" value="HIZ06312.1"/>
    <property type="molecule type" value="Genomic_DNA"/>
</dbReference>
<dbReference type="Gene3D" id="1.20.1090.10">
    <property type="entry name" value="Dehydroquinate synthase-like - alpha domain"/>
    <property type="match status" value="1"/>
</dbReference>
<dbReference type="PANTHER" id="PTHR11496">
    <property type="entry name" value="ALCOHOL DEHYDROGENASE"/>
    <property type="match status" value="1"/>
</dbReference>
<dbReference type="PROSITE" id="PS00913">
    <property type="entry name" value="ADH_IRON_1"/>
    <property type="match status" value="1"/>
</dbReference>
<reference evidence="4" key="1">
    <citation type="journal article" date="2021" name="PeerJ">
        <title>Extensive microbial diversity within the chicken gut microbiome revealed by metagenomics and culture.</title>
        <authorList>
            <person name="Gilroy R."/>
            <person name="Ravi A."/>
            <person name="Getino M."/>
            <person name="Pursley I."/>
            <person name="Horton D.L."/>
            <person name="Alikhan N.F."/>
            <person name="Baker D."/>
            <person name="Gharbi K."/>
            <person name="Hall N."/>
            <person name="Watson M."/>
            <person name="Adriaenssens E.M."/>
            <person name="Foster-Nyarko E."/>
            <person name="Jarju S."/>
            <person name="Secka A."/>
            <person name="Antonio M."/>
            <person name="Oren A."/>
            <person name="Chaudhuri R.R."/>
            <person name="La Ragione R."/>
            <person name="Hildebrand F."/>
            <person name="Pallen M.J."/>
        </authorList>
    </citation>
    <scope>NUCLEOTIDE SEQUENCE</scope>
    <source>
        <strain evidence="4">CHK192-9172</strain>
    </source>
</reference>
<dbReference type="InterPro" id="IPR018211">
    <property type="entry name" value="ADH_Fe_CS"/>
</dbReference>
<reference evidence="4" key="2">
    <citation type="submission" date="2021-04" db="EMBL/GenBank/DDBJ databases">
        <authorList>
            <person name="Gilroy R."/>
        </authorList>
    </citation>
    <scope>NUCLEOTIDE SEQUENCE</scope>
    <source>
        <strain evidence="4">CHK192-9172</strain>
    </source>
</reference>
<dbReference type="SUPFAM" id="SSF56796">
    <property type="entry name" value="Dehydroquinate synthase-like"/>
    <property type="match status" value="1"/>
</dbReference>
<dbReference type="Pfam" id="PF25137">
    <property type="entry name" value="ADH_Fe_C"/>
    <property type="match status" value="1"/>
</dbReference>
<dbReference type="AlphaFoldDB" id="A0A9D2IEN7"/>
<evidence type="ECO:0000259" key="2">
    <source>
        <dbReference type="Pfam" id="PF00465"/>
    </source>
</evidence>
<dbReference type="GO" id="GO:0004022">
    <property type="term" value="F:alcohol dehydrogenase (NAD+) activity"/>
    <property type="evidence" value="ECO:0007669"/>
    <property type="project" value="UniProtKB-ARBA"/>
</dbReference>
<evidence type="ECO:0000256" key="1">
    <source>
        <dbReference type="ARBA" id="ARBA00023002"/>
    </source>
</evidence>
<evidence type="ECO:0000313" key="5">
    <source>
        <dbReference type="Proteomes" id="UP000824024"/>
    </source>
</evidence>
<dbReference type="FunFam" id="1.20.1090.10:FF:000001">
    <property type="entry name" value="Aldehyde-alcohol dehydrogenase"/>
    <property type="match status" value="1"/>
</dbReference>
<feature type="domain" description="Fe-containing alcohol dehydrogenase-like C-terminal" evidence="3">
    <location>
        <begin position="185"/>
        <end position="380"/>
    </location>
</feature>
<dbReference type="InterPro" id="IPR001670">
    <property type="entry name" value="ADH_Fe/GldA"/>
</dbReference>
<dbReference type="CDD" id="cd14863">
    <property type="entry name" value="Fe-ADH-like"/>
    <property type="match status" value="1"/>
</dbReference>
<evidence type="ECO:0000313" key="4">
    <source>
        <dbReference type="EMBL" id="HIZ06312.1"/>
    </source>
</evidence>
<dbReference type="GO" id="GO:0046872">
    <property type="term" value="F:metal ion binding"/>
    <property type="evidence" value="ECO:0007669"/>
    <property type="project" value="InterPro"/>
</dbReference>